<dbReference type="EMBL" id="JAUUTY010000002">
    <property type="protein sequence ID" value="KAK1677732.1"/>
    <property type="molecule type" value="Genomic_DNA"/>
</dbReference>
<dbReference type="Gene3D" id="1.20.1280.50">
    <property type="match status" value="1"/>
</dbReference>
<gene>
    <name evidence="2" type="ORF">QYE76_038580</name>
</gene>
<dbReference type="PROSITE" id="PS50181">
    <property type="entry name" value="FBOX"/>
    <property type="match status" value="1"/>
</dbReference>
<dbReference type="InterPro" id="IPR036047">
    <property type="entry name" value="F-box-like_dom_sf"/>
</dbReference>
<evidence type="ECO:0000259" key="1">
    <source>
        <dbReference type="PROSITE" id="PS50181"/>
    </source>
</evidence>
<dbReference type="Pfam" id="PF12937">
    <property type="entry name" value="F-box-like"/>
    <property type="match status" value="1"/>
</dbReference>
<protein>
    <recommendedName>
        <fullName evidence="1">F-box domain-containing protein</fullName>
    </recommendedName>
</protein>
<keyword evidence="3" id="KW-1185">Reference proteome</keyword>
<proteinExistence type="predicted"/>
<evidence type="ECO:0000313" key="2">
    <source>
        <dbReference type="EMBL" id="KAK1677732.1"/>
    </source>
</evidence>
<organism evidence="2 3">
    <name type="scientific">Lolium multiflorum</name>
    <name type="common">Italian ryegrass</name>
    <name type="synonym">Lolium perenne subsp. multiflorum</name>
    <dbReference type="NCBI Taxonomy" id="4521"/>
    <lineage>
        <taxon>Eukaryota</taxon>
        <taxon>Viridiplantae</taxon>
        <taxon>Streptophyta</taxon>
        <taxon>Embryophyta</taxon>
        <taxon>Tracheophyta</taxon>
        <taxon>Spermatophyta</taxon>
        <taxon>Magnoliopsida</taxon>
        <taxon>Liliopsida</taxon>
        <taxon>Poales</taxon>
        <taxon>Poaceae</taxon>
        <taxon>BOP clade</taxon>
        <taxon>Pooideae</taxon>
        <taxon>Poodae</taxon>
        <taxon>Poeae</taxon>
        <taxon>Poeae Chloroplast Group 2 (Poeae type)</taxon>
        <taxon>Loliodinae</taxon>
        <taxon>Loliinae</taxon>
        <taxon>Lolium</taxon>
    </lineage>
</organism>
<evidence type="ECO:0000313" key="3">
    <source>
        <dbReference type="Proteomes" id="UP001231189"/>
    </source>
</evidence>
<name>A0AAD8WR25_LOLMU</name>
<feature type="domain" description="F-box" evidence="1">
    <location>
        <begin position="1"/>
        <end position="46"/>
    </location>
</feature>
<dbReference type="InterPro" id="IPR001810">
    <property type="entry name" value="F-box_dom"/>
</dbReference>
<accession>A0AAD8WR25</accession>
<comment type="caution">
    <text evidence="2">The sequence shown here is derived from an EMBL/GenBank/DDBJ whole genome shotgun (WGS) entry which is preliminary data.</text>
</comment>
<dbReference type="SMART" id="SM00256">
    <property type="entry name" value="FBOX"/>
    <property type="match status" value="1"/>
</dbReference>
<reference evidence="2" key="1">
    <citation type="submission" date="2023-07" db="EMBL/GenBank/DDBJ databases">
        <title>A chromosome-level genome assembly of Lolium multiflorum.</title>
        <authorList>
            <person name="Chen Y."/>
            <person name="Copetti D."/>
            <person name="Kolliker R."/>
            <person name="Studer B."/>
        </authorList>
    </citation>
    <scope>NUCLEOTIDE SEQUENCE</scope>
    <source>
        <strain evidence="2">02402/16</strain>
        <tissue evidence="2">Leaf</tissue>
    </source>
</reference>
<dbReference type="Proteomes" id="UP001231189">
    <property type="component" value="Unassembled WGS sequence"/>
</dbReference>
<dbReference type="SUPFAM" id="SSF81383">
    <property type="entry name" value="F-box domain"/>
    <property type="match status" value="1"/>
</dbReference>
<dbReference type="AlphaFoldDB" id="A0AAD8WR25"/>
<sequence>MVYIPMELVLEILVRLPWTSLRRLRLVCRTWRDLVHDRTTEVKQRRDAVPLIVTTESVYVLDGQGSSNSKAITPREHRNPTKPCMWTYDMCQSVVQGLTLQK</sequence>